<dbReference type="PANTHER" id="PTHR47691">
    <property type="entry name" value="REGULATOR-RELATED"/>
    <property type="match status" value="1"/>
</dbReference>
<dbReference type="SUPFAM" id="SSF48452">
    <property type="entry name" value="TPR-like"/>
    <property type="match status" value="3"/>
</dbReference>
<gene>
    <name evidence="5" type="ORF">SAMN05216289_104139</name>
</gene>
<evidence type="ECO:0000313" key="6">
    <source>
        <dbReference type="Proteomes" id="UP000198575"/>
    </source>
</evidence>
<dbReference type="SMART" id="SM00862">
    <property type="entry name" value="Trans_reg_C"/>
    <property type="match status" value="1"/>
</dbReference>
<keyword evidence="1 2" id="KW-0238">DNA-binding</keyword>
<dbReference type="InterPro" id="IPR011990">
    <property type="entry name" value="TPR-like_helical_dom_sf"/>
</dbReference>
<feature type="coiled-coil region" evidence="3">
    <location>
        <begin position="735"/>
        <end position="795"/>
    </location>
</feature>
<organism evidence="5 6">
    <name type="scientific">Dokdonella immobilis</name>
    <dbReference type="NCBI Taxonomy" id="578942"/>
    <lineage>
        <taxon>Bacteria</taxon>
        <taxon>Pseudomonadati</taxon>
        <taxon>Pseudomonadota</taxon>
        <taxon>Gammaproteobacteria</taxon>
        <taxon>Lysobacterales</taxon>
        <taxon>Rhodanobacteraceae</taxon>
        <taxon>Dokdonella</taxon>
    </lineage>
</organism>
<sequence>MRYRFDSHLFDADNAQLRGPQGEIALRPITVLVLRYLIENAQRLVTHDELLDKVWGRQAVSIGVLSQSIRELRQALGDSARNSTFIETKHKLGYRFLLQPEILLEAADGGDAAANESAANELPVHVASEPGSMSARGAAGRWTAMVAVPGIVAAAILVWQPWQAARDADRNDAWPAVEVLHEGRPREPQALAWYGHGIDALRRDDLLTARDRFERVLKREPGSVAAMTALADTRARSGALNEARAWAKAAAAVAGELPRTDQLRLQGFRAGLEYRRSEAIAALQALHQLDPGDSDAGFRLLDALIGAGRMSEAADLLGQLEATKSPDLDRARLVLMTARMAAIRGDQKARAKAAETAFGLASSDRARVDALLELASARMLAGNLGEVRTSLARVDALLHATPWPAASPRRQIIGATLLREEGKLAEAIAAFEAAAESASALGQHSLAMTARRDAAFVMTNRGQHARAVTELDDLLEEATELGDPRAQASTLDVLSIAQQRAGDLEAAEVSAMAALKACLEAGDIGGEASARNTLGMLRARSGRTADAQEQWERALALFERGGDRRGEAIARSNLAILYARAGRVDAAREANEAALRAFRAVDATLDVARLQFNLGVQDRRAGRIGVAEARFREALDGFSRMGASDFRLQVVASLGELLLLRADLEGADALLSAIGLEEGIPAPRRAAIETARARQAALRGENESANAGFRLALELRERAGLEDWVRMSELDLSELAARQGRLEAAEQSARELRRAMRAANDAHAAAQAGVLLAGTLLAQGRAEQAERMLDDLEKELLENPDALLTLRVDLLRASLRLASRGPALERVAARARATGFELLALRAEMLADGAGSAQARAELGRRGVAVDGMPPPIPY</sequence>
<dbReference type="SMART" id="SM00028">
    <property type="entry name" value="TPR"/>
    <property type="match status" value="3"/>
</dbReference>
<evidence type="ECO:0000259" key="4">
    <source>
        <dbReference type="PROSITE" id="PS51755"/>
    </source>
</evidence>
<dbReference type="EMBL" id="FOVF01000004">
    <property type="protein sequence ID" value="SFN10624.1"/>
    <property type="molecule type" value="Genomic_DNA"/>
</dbReference>
<dbReference type="InterPro" id="IPR036388">
    <property type="entry name" value="WH-like_DNA-bd_sf"/>
</dbReference>
<dbReference type="Gene3D" id="1.25.40.10">
    <property type="entry name" value="Tetratricopeptide repeat domain"/>
    <property type="match status" value="3"/>
</dbReference>
<dbReference type="PROSITE" id="PS51755">
    <property type="entry name" value="OMPR_PHOB"/>
    <property type="match status" value="1"/>
</dbReference>
<dbReference type="Pfam" id="PF13424">
    <property type="entry name" value="TPR_12"/>
    <property type="match status" value="1"/>
</dbReference>
<feature type="DNA-binding region" description="OmpR/PhoB-type" evidence="2">
    <location>
        <begin position="1"/>
        <end position="98"/>
    </location>
</feature>
<dbReference type="AlphaFoldDB" id="A0A1I4WA40"/>
<feature type="domain" description="OmpR/PhoB-type" evidence="4">
    <location>
        <begin position="1"/>
        <end position="98"/>
    </location>
</feature>
<accession>A0A1I4WA40</accession>
<dbReference type="PANTHER" id="PTHR47691:SF3">
    <property type="entry name" value="HTH-TYPE TRANSCRIPTIONAL REGULATOR RV0890C-RELATED"/>
    <property type="match status" value="1"/>
</dbReference>
<dbReference type="Proteomes" id="UP000198575">
    <property type="component" value="Unassembled WGS sequence"/>
</dbReference>
<dbReference type="CDD" id="cd00383">
    <property type="entry name" value="trans_reg_C"/>
    <property type="match status" value="1"/>
</dbReference>
<dbReference type="InterPro" id="IPR016032">
    <property type="entry name" value="Sig_transdc_resp-reg_C-effctor"/>
</dbReference>
<dbReference type="GO" id="GO:0003677">
    <property type="term" value="F:DNA binding"/>
    <property type="evidence" value="ECO:0007669"/>
    <property type="project" value="UniProtKB-UniRule"/>
</dbReference>
<name>A0A1I4WA40_9GAMM</name>
<dbReference type="Pfam" id="PF00486">
    <property type="entry name" value="Trans_reg_C"/>
    <property type="match status" value="1"/>
</dbReference>
<evidence type="ECO:0000313" key="5">
    <source>
        <dbReference type="EMBL" id="SFN10624.1"/>
    </source>
</evidence>
<keyword evidence="6" id="KW-1185">Reference proteome</keyword>
<evidence type="ECO:0000256" key="1">
    <source>
        <dbReference type="ARBA" id="ARBA00023125"/>
    </source>
</evidence>
<reference evidence="5 6" key="1">
    <citation type="submission" date="2016-10" db="EMBL/GenBank/DDBJ databases">
        <authorList>
            <person name="de Groot N.N."/>
        </authorList>
    </citation>
    <scope>NUCLEOTIDE SEQUENCE [LARGE SCALE GENOMIC DNA]</scope>
    <source>
        <strain evidence="5 6">CGMCC 1.7659</strain>
    </source>
</reference>
<dbReference type="SUPFAM" id="SSF46894">
    <property type="entry name" value="C-terminal effector domain of the bipartite response regulators"/>
    <property type="match status" value="1"/>
</dbReference>
<dbReference type="GO" id="GO:0006355">
    <property type="term" value="P:regulation of DNA-templated transcription"/>
    <property type="evidence" value="ECO:0007669"/>
    <property type="project" value="InterPro"/>
</dbReference>
<protein>
    <submittedName>
        <fullName evidence="5">DNA-binding winged helix-turn-helix (WHTH) domain-containing protein</fullName>
    </submittedName>
</protein>
<dbReference type="InterPro" id="IPR019734">
    <property type="entry name" value="TPR_rpt"/>
</dbReference>
<dbReference type="Pfam" id="PF14559">
    <property type="entry name" value="TPR_19"/>
    <property type="match status" value="1"/>
</dbReference>
<dbReference type="OrthoDB" id="1971692at2"/>
<dbReference type="STRING" id="578942.SAMN05216289_104139"/>
<dbReference type="Gene3D" id="1.10.10.10">
    <property type="entry name" value="Winged helix-like DNA-binding domain superfamily/Winged helix DNA-binding domain"/>
    <property type="match status" value="1"/>
</dbReference>
<evidence type="ECO:0000256" key="2">
    <source>
        <dbReference type="PROSITE-ProRule" id="PRU01091"/>
    </source>
</evidence>
<dbReference type="InterPro" id="IPR001867">
    <property type="entry name" value="OmpR/PhoB-type_DNA-bd"/>
</dbReference>
<dbReference type="GO" id="GO:0000160">
    <property type="term" value="P:phosphorelay signal transduction system"/>
    <property type="evidence" value="ECO:0007669"/>
    <property type="project" value="InterPro"/>
</dbReference>
<evidence type="ECO:0000256" key="3">
    <source>
        <dbReference type="SAM" id="Coils"/>
    </source>
</evidence>
<proteinExistence type="predicted"/>
<keyword evidence="3" id="KW-0175">Coiled coil</keyword>
<dbReference type="RefSeq" id="WP_092405456.1">
    <property type="nucleotide sequence ID" value="NZ_FOVF01000004.1"/>
</dbReference>
<dbReference type="Pfam" id="PF13432">
    <property type="entry name" value="TPR_16"/>
    <property type="match status" value="1"/>
</dbReference>